<evidence type="ECO:0000256" key="1">
    <source>
        <dbReference type="SAM" id="MobiDB-lite"/>
    </source>
</evidence>
<dbReference type="Proteomes" id="UP001176517">
    <property type="component" value="Unassembled WGS sequence"/>
</dbReference>
<name>A0AAN6GVI8_9BASI</name>
<proteinExistence type="predicted"/>
<evidence type="ECO:0000313" key="3">
    <source>
        <dbReference type="Proteomes" id="UP001176517"/>
    </source>
</evidence>
<dbReference type="AlphaFoldDB" id="A0AAN6GVI8"/>
<organism evidence="2 3">
    <name type="scientific">Tilletia horrida</name>
    <dbReference type="NCBI Taxonomy" id="155126"/>
    <lineage>
        <taxon>Eukaryota</taxon>
        <taxon>Fungi</taxon>
        <taxon>Dikarya</taxon>
        <taxon>Basidiomycota</taxon>
        <taxon>Ustilaginomycotina</taxon>
        <taxon>Exobasidiomycetes</taxon>
        <taxon>Tilletiales</taxon>
        <taxon>Tilletiaceae</taxon>
        <taxon>Tilletia</taxon>
    </lineage>
</organism>
<reference evidence="2" key="1">
    <citation type="journal article" date="2023" name="PhytoFront">
        <title>Draft Genome Resources of Seven Strains of Tilletia horrida, Causal Agent of Kernel Smut of Rice.</title>
        <authorList>
            <person name="Khanal S."/>
            <person name="Antony Babu S."/>
            <person name="Zhou X.G."/>
        </authorList>
    </citation>
    <scope>NUCLEOTIDE SEQUENCE</scope>
    <source>
        <strain evidence="2">TX6</strain>
    </source>
</reference>
<comment type="caution">
    <text evidence="2">The sequence shown here is derived from an EMBL/GenBank/DDBJ whole genome shotgun (WGS) entry which is preliminary data.</text>
</comment>
<feature type="region of interest" description="Disordered" evidence="1">
    <location>
        <begin position="178"/>
        <end position="271"/>
    </location>
</feature>
<evidence type="ECO:0000313" key="2">
    <source>
        <dbReference type="EMBL" id="KAK0557351.1"/>
    </source>
</evidence>
<protein>
    <submittedName>
        <fullName evidence="2">Uncharacterized protein</fullName>
    </submittedName>
</protein>
<feature type="compositionally biased region" description="Low complexity" evidence="1">
    <location>
        <begin position="38"/>
        <end position="76"/>
    </location>
</feature>
<dbReference type="EMBL" id="JAPDMZ010000006">
    <property type="protein sequence ID" value="KAK0557351.1"/>
    <property type="molecule type" value="Genomic_DNA"/>
</dbReference>
<keyword evidence="3" id="KW-1185">Reference proteome</keyword>
<sequence>MPRVARRARDVIIRVPKLLPYSKPSHAPNAAAGHEPGTTDPANATDASASAAQTVVSSGTASGTVAGASSTGASSSKDAGPGALIPQGEPGAAGAEGANGASAAAALPQTQHVNLRGETSAAEWNSLLIWARRQRGPQWDTGTATWQVDKHSQEYYSYCSNPTQDILVQLDALNNPQHASTSAGATDTPSIAFNEGGGGGGGVGSFESAHAQQQQPGGLLEAHQISGGAGGGVNPMQMMMIGNAGQQGRDEREDSPPVIAPGRSTRLRNWG</sequence>
<gene>
    <name evidence="2" type="ORF">OC846_000570</name>
</gene>
<accession>A0AAN6GVI8</accession>
<feature type="region of interest" description="Disordered" evidence="1">
    <location>
        <begin position="20"/>
        <end position="100"/>
    </location>
</feature>
<feature type="compositionally biased region" description="Gly residues" evidence="1">
    <location>
        <begin position="195"/>
        <end position="204"/>
    </location>
</feature>
<feature type="compositionally biased region" description="Polar residues" evidence="1">
    <location>
        <begin position="178"/>
        <end position="191"/>
    </location>
</feature>